<evidence type="ECO:0000256" key="2">
    <source>
        <dbReference type="SAM" id="MobiDB-lite"/>
    </source>
</evidence>
<dbReference type="AlphaFoldDB" id="A0A507DS73"/>
<organism evidence="5 6">
    <name type="scientific">Powellomyces hirtus</name>
    <dbReference type="NCBI Taxonomy" id="109895"/>
    <lineage>
        <taxon>Eukaryota</taxon>
        <taxon>Fungi</taxon>
        <taxon>Fungi incertae sedis</taxon>
        <taxon>Chytridiomycota</taxon>
        <taxon>Chytridiomycota incertae sedis</taxon>
        <taxon>Chytridiomycetes</taxon>
        <taxon>Spizellomycetales</taxon>
        <taxon>Powellomycetaceae</taxon>
        <taxon>Powellomyces</taxon>
    </lineage>
</organism>
<evidence type="ECO:0000256" key="3">
    <source>
        <dbReference type="SAM" id="SignalP"/>
    </source>
</evidence>
<evidence type="ECO:0000313" key="5">
    <source>
        <dbReference type="EMBL" id="TPX54584.1"/>
    </source>
</evidence>
<comment type="similarity">
    <text evidence="1">Belongs to the peptidase S12 family.</text>
</comment>
<dbReference type="Gene3D" id="3.40.710.10">
    <property type="entry name" value="DD-peptidase/beta-lactamase superfamily"/>
    <property type="match status" value="1"/>
</dbReference>
<dbReference type="STRING" id="109895.A0A507DS73"/>
<dbReference type="SUPFAM" id="SSF56601">
    <property type="entry name" value="beta-lactamase/transpeptidase-like"/>
    <property type="match status" value="1"/>
</dbReference>
<feature type="signal peptide" evidence="3">
    <location>
        <begin position="1"/>
        <end position="19"/>
    </location>
</feature>
<reference evidence="5 6" key="1">
    <citation type="journal article" date="2019" name="Sci. Rep.">
        <title>Comparative genomics of chytrid fungi reveal insights into the obligate biotrophic and pathogenic lifestyle of Synchytrium endobioticum.</title>
        <authorList>
            <person name="van de Vossenberg B.T.L.H."/>
            <person name="Warris S."/>
            <person name="Nguyen H.D.T."/>
            <person name="van Gent-Pelzer M.P.E."/>
            <person name="Joly D.L."/>
            <person name="van de Geest H.C."/>
            <person name="Bonants P.J.M."/>
            <person name="Smith D.S."/>
            <person name="Levesque C.A."/>
            <person name="van der Lee T.A.J."/>
        </authorList>
    </citation>
    <scope>NUCLEOTIDE SEQUENCE [LARGE SCALE GENOMIC DNA]</scope>
    <source>
        <strain evidence="5 6">CBS 809.83</strain>
    </source>
</reference>
<evidence type="ECO:0000259" key="4">
    <source>
        <dbReference type="Pfam" id="PF00144"/>
    </source>
</evidence>
<dbReference type="Proteomes" id="UP000318582">
    <property type="component" value="Unassembled WGS sequence"/>
</dbReference>
<dbReference type="PANTHER" id="PTHR46825">
    <property type="entry name" value="D-ALANYL-D-ALANINE-CARBOXYPEPTIDASE/ENDOPEPTIDASE AMPH"/>
    <property type="match status" value="1"/>
</dbReference>
<keyword evidence="3" id="KW-0732">Signal</keyword>
<keyword evidence="6" id="KW-1185">Reference proteome</keyword>
<dbReference type="InterPro" id="IPR001466">
    <property type="entry name" value="Beta-lactam-related"/>
</dbReference>
<comment type="caution">
    <text evidence="5">The sequence shown here is derived from an EMBL/GenBank/DDBJ whole genome shotgun (WGS) entry which is preliminary data.</text>
</comment>
<evidence type="ECO:0000256" key="1">
    <source>
        <dbReference type="ARBA" id="ARBA00038215"/>
    </source>
</evidence>
<accession>A0A507DS73</accession>
<dbReference type="EMBL" id="QEAQ01000149">
    <property type="protein sequence ID" value="TPX54584.1"/>
    <property type="molecule type" value="Genomic_DNA"/>
</dbReference>
<name>A0A507DS73_9FUNG</name>
<proteinExistence type="inferred from homology"/>
<evidence type="ECO:0000313" key="6">
    <source>
        <dbReference type="Proteomes" id="UP000318582"/>
    </source>
</evidence>
<dbReference type="InterPro" id="IPR012338">
    <property type="entry name" value="Beta-lactam/transpept-like"/>
</dbReference>
<dbReference type="PANTHER" id="PTHR46825:SF15">
    <property type="entry name" value="BETA-LACTAMASE-RELATED DOMAIN-CONTAINING PROTEIN"/>
    <property type="match status" value="1"/>
</dbReference>
<sequence>MVISVILPTLLATAVGALAQVAPTTLSGNIVDGANLSAVIDRLREEAGIRGASVGVVYNGHSWAQGFGLKTINGTDKIDAGTLFMIGSLTKSFTSVGISQIVSQGKHRWDQPVMPTLARLWDNPPAFYDPGTNANVTLLDILSHQTGLARHDLIFDPTLTRHPQEVLDRLKYYAPAAPLRDGGLHYSNQAYILAGALLGKFAESSWNDYIAKHILHPLRMKDTVTDYASYASTPNRSDGKSSETDAADGFIDVAGRAGAISSTADDMLKYVRELLKTLRRGGRGFGLSRRTLREFRHPHVKRAPAPGRNEFLNVTDPGYALGLMTGQWNSEPYYGHSGATNGFYSQMCMLPNSDLGVVILTNSGPSPCFLERVCTYVFESVLTPKSPPASSYTCKSDSPPPTQAPLPRPTFPARLPMSAYQGTYHSPGYGNLTLALPKGSDTLLLSVGQYHPLLETSVTPIGPDTFFVALTELNATVAMKDNDEVLGIHLQLDGEMLKDCRDPFYGMGCAEWFAKVATHT</sequence>
<dbReference type="Gene3D" id="2.40.128.600">
    <property type="match status" value="1"/>
</dbReference>
<feature type="compositionally biased region" description="Pro residues" evidence="2">
    <location>
        <begin position="398"/>
        <end position="408"/>
    </location>
</feature>
<feature type="chain" id="PRO_5021503897" description="Beta-lactamase-related domain-containing protein" evidence="3">
    <location>
        <begin position="20"/>
        <end position="520"/>
    </location>
</feature>
<gene>
    <name evidence="5" type="ORF">PhCBS80983_g05873</name>
</gene>
<protein>
    <recommendedName>
        <fullName evidence="4">Beta-lactamase-related domain-containing protein</fullName>
    </recommendedName>
</protein>
<dbReference type="Pfam" id="PF00144">
    <property type="entry name" value="Beta-lactamase"/>
    <property type="match status" value="1"/>
</dbReference>
<feature type="region of interest" description="Disordered" evidence="2">
    <location>
        <begin position="385"/>
        <end position="408"/>
    </location>
</feature>
<feature type="domain" description="Beta-lactamase-related" evidence="4">
    <location>
        <begin position="37"/>
        <end position="366"/>
    </location>
</feature>
<dbReference type="InterPro" id="IPR050491">
    <property type="entry name" value="AmpC-like"/>
</dbReference>